<evidence type="ECO:0000259" key="7">
    <source>
        <dbReference type="Pfam" id="PF11412"/>
    </source>
</evidence>
<evidence type="ECO:0000313" key="8">
    <source>
        <dbReference type="EMBL" id="SUS08763.1"/>
    </source>
</evidence>
<dbReference type="GO" id="GO:0017004">
    <property type="term" value="P:cytochrome complex assembly"/>
    <property type="evidence" value="ECO:0007669"/>
    <property type="project" value="InterPro"/>
</dbReference>
<dbReference type="InterPro" id="IPR003834">
    <property type="entry name" value="Cyt_c_assmbl_TM_dom"/>
</dbReference>
<dbReference type="AlphaFoldDB" id="A0A380TLY8"/>
<dbReference type="Pfam" id="PF13899">
    <property type="entry name" value="Thioredoxin_7"/>
    <property type="match status" value="1"/>
</dbReference>
<feature type="transmembrane region" description="Helical" evidence="5">
    <location>
        <begin position="566"/>
        <end position="584"/>
    </location>
</feature>
<feature type="transmembrane region" description="Helical" evidence="5">
    <location>
        <begin position="376"/>
        <end position="402"/>
    </location>
</feature>
<dbReference type="PANTHER" id="PTHR32234:SF3">
    <property type="entry name" value="SUPPRESSION OF COPPER SENSITIVITY PROTEIN"/>
    <property type="match status" value="1"/>
</dbReference>
<dbReference type="EMBL" id="UIDG01000641">
    <property type="protein sequence ID" value="SUS08763.1"/>
    <property type="molecule type" value="Genomic_DNA"/>
</dbReference>
<dbReference type="Gene3D" id="3.40.30.10">
    <property type="entry name" value="Glutaredoxin"/>
    <property type="match status" value="1"/>
</dbReference>
<evidence type="ECO:0000259" key="6">
    <source>
        <dbReference type="Pfam" id="PF02683"/>
    </source>
</evidence>
<evidence type="ECO:0000256" key="3">
    <source>
        <dbReference type="ARBA" id="ARBA00022989"/>
    </source>
</evidence>
<evidence type="ECO:0000256" key="5">
    <source>
        <dbReference type="SAM" id="Phobius"/>
    </source>
</evidence>
<feature type="domain" description="Cytochrome C biogenesis protein transmembrane" evidence="6">
    <location>
        <begin position="334"/>
        <end position="557"/>
    </location>
</feature>
<feature type="transmembrane region" description="Helical" evidence="5">
    <location>
        <begin position="332"/>
        <end position="356"/>
    </location>
</feature>
<organism evidence="8">
    <name type="scientific">metagenome</name>
    <dbReference type="NCBI Taxonomy" id="256318"/>
    <lineage>
        <taxon>unclassified sequences</taxon>
        <taxon>metagenomes</taxon>
    </lineage>
</organism>
<protein>
    <submittedName>
        <fullName evidence="8">Suppressor for copper-sensitivity B</fullName>
    </submittedName>
</protein>
<dbReference type="InterPro" id="IPR028250">
    <property type="entry name" value="DsbDN"/>
</dbReference>
<dbReference type="SUPFAM" id="SSF52833">
    <property type="entry name" value="Thioredoxin-like"/>
    <property type="match status" value="1"/>
</dbReference>
<keyword evidence="3 5" id="KW-1133">Transmembrane helix</keyword>
<dbReference type="GO" id="GO:0015035">
    <property type="term" value="F:protein-disulfide reductase activity"/>
    <property type="evidence" value="ECO:0007669"/>
    <property type="project" value="TreeGrafter"/>
</dbReference>
<dbReference type="Pfam" id="PF11412">
    <property type="entry name" value="DsbD_N"/>
    <property type="match status" value="1"/>
</dbReference>
<comment type="subcellular location">
    <subcellularLocation>
        <location evidence="1">Membrane</location>
        <topology evidence="1">Multi-pass membrane protein</topology>
    </subcellularLocation>
</comment>
<dbReference type="GO" id="GO:0016020">
    <property type="term" value="C:membrane"/>
    <property type="evidence" value="ECO:0007669"/>
    <property type="project" value="UniProtKB-SubCell"/>
</dbReference>
<evidence type="ECO:0000256" key="4">
    <source>
        <dbReference type="ARBA" id="ARBA00023136"/>
    </source>
</evidence>
<evidence type="ECO:0000256" key="2">
    <source>
        <dbReference type="ARBA" id="ARBA00022692"/>
    </source>
</evidence>
<evidence type="ECO:0000256" key="1">
    <source>
        <dbReference type="ARBA" id="ARBA00004141"/>
    </source>
</evidence>
<dbReference type="InterPro" id="IPR035671">
    <property type="entry name" value="DsbD_gamma"/>
</dbReference>
<reference evidence="8" key="1">
    <citation type="submission" date="2018-07" db="EMBL/GenBank/DDBJ databases">
        <authorList>
            <person name="Quirk P.G."/>
            <person name="Krulwich T.A."/>
        </authorList>
    </citation>
    <scope>NUCLEOTIDE SEQUENCE</scope>
</reference>
<proteinExistence type="predicted"/>
<feature type="transmembrane region" description="Helical" evidence="5">
    <location>
        <begin position="596"/>
        <end position="615"/>
    </location>
</feature>
<feature type="transmembrane region" description="Helical" evidence="5">
    <location>
        <begin position="539"/>
        <end position="560"/>
    </location>
</feature>
<gene>
    <name evidence="8" type="ORF">DF3PB_860010</name>
</gene>
<name>A0A380TLY8_9ZZZZ</name>
<sequence>MAQFTTTAAGIVHVRGGAARVRAAMARGLCTLILAAAGLLIGSALAPAAATDAASAWAVTEHGRVRLISAGLTTGDSTQVSLGLEFHLDKGWKIYWRTPGDAGYPPQIDWSGSQNLADAAIRWPAPQRFTVLGFETVGYDTPIVLPIAATLERPGEPVMLQARVDFLTCEQLCVPYTVDLALAVPAGAAGESAHAAAIADALARVPVSGEAGAARIDRAFIDWADGKAVLQLEASARAPFSAPDAFIEGPAELAFAAPQVTLAEGGHRAILRVAIAGLPIEGAEAAARVVGAPLTVTLVDGASAAEQALTISTGQPPQPADREGSSGGRRGLAAMLAVAVLGGLILNLMPCVLPVLSIKLLSVMGHGGGSRRQVRLGFLASAAGILAAFLALAAGVLVLQAMGATVGWGLQFQSPLFLAGMALVLTLFACNLWGLFELPLPGVIADAGARAGHVPGHVPGHVQGLGGQFLGGVLATLLATPCSAPFVGSALGFAFTQGSGAIVAVFAALGLGLALPYLAVAAVPALATRLPRPGRWMLTLRRGLGILLAATALWLLRVLADVSGGTIALGLAGMLVLVAGLVAVRRHLAVRMAAAVRVAAVGLGIAAAIGAGLLIPKVPQPPAPAGLWAAFDPARISAEVTRGRVVYVNITAAWCITCKVNESLVLDRPAVQARLRAADVVAMRGDWTRPDPAIADFLAGFQRYGIPFDAVFGPGLPAGEALPELLSEQAILALIARAAAQPRATMPRSGPG</sequence>
<keyword evidence="4 5" id="KW-0472">Membrane</keyword>
<dbReference type="GO" id="GO:0045454">
    <property type="term" value="P:cell redox homeostasis"/>
    <property type="evidence" value="ECO:0007669"/>
    <property type="project" value="TreeGrafter"/>
</dbReference>
<accession>A0A380TLY8</accession>
<feature type="transmembrane region" description="Helical" evidence="5">
    <location>
        <begin position="414"/>
        <end position="436"/>
    </location>
</feature>
<dbReference type="CDD" id="cd02953">
    <property type="entry name" value="DsbDgamma"/>
    <property type="match status" value="1"/>
</dbReference>
<keyword evidence="2 5" id="KW-0812">Transmembrane</keyword>
<feature type="domain" description="Thiol:disulfide interchange protein DsbD N-terminal" evidence="7">
    <location>
        <begin position="76"/>
        <end position="182"/>
    </location>
</feature>
<feature type="transmembrane region" description="Helical" evidence="5">
    <location>
        <begin position="469"/>
        <end position="495"/>
    </location>
</feature>
<feature type="transmembrane region" description="Helical" evidence="5">
    <location>
        <begin position="501"/>
        <end position="527"/>
    </location>
</feature>
<dbReference type="InterPro" id="IPR036249">
    <property type="entry name" value="Thioredoxin-like_sf"/>
</dbReference>
<dbReference type="PANTHER" id="PTHR32234">
    <property type="entry name" value="THIOL:DISULFIDE INTERCHANGE PROTEIN DSBD"/>
    <property type="match status" value="1"/>
</dbReference>
<dbReference type="Pfam" id="PF02683">
    <property type="entry name" value="DsbD_TM"/>
    <property type="match status" value="1"/>
</dbReference>